<dbReference type="Pfam" id="PF13086">
    <property type="entry name" value="AAA_11"/>
    <property type="match status" value="1"/>
</dbReference>
<keyword evidence="3" id="KW-0378">Hydrolase</keyword>
<proteinExistence type="inferred from homology"/>
<keyword evidence="9" id="KW-1185">Reference proteome</keyword>
<evidence type="ECO:0000256" key="5">
    <source>
        <dbReference type="ARBA" id="ARBA00022840"/>
    </source>
</evidence>
<keyword evidence="4" id="KW-0347">Helicase</keyword>
<evidence type="ECO:0000313" key="9">
    <source>
        <dbReference type="Proteomes" id="UP000032360"/>
    </source>
</evidence>
<evidence type="ECO:0000256" key="3">
    <source>
        <dbReference type="ARBA" id="ARBA00022801"/>
    </source>
</evidence>
<dbReference type="InterPro" id="IPR050534">
    <property type="entry name" value="Coronavir_polyprotein_1ab"/>
</dbReference>
<evidence type="ECO:0000256" key="4">
    <source>
        <dbReference type="ARBA" id="ARBA00022806"/>
    </source>
</evidence>
<sequence length="770" mass="85232">MLDLHDGAGSRRKLAENLAKSLASASSIARPDMTAVHENLTQRKRTLIEVTDALHKSREPWGLSIYDAQSRIMAISDSATSTFRIRGEALVRLDKDKFRDTYVNLEKFFGLGGFTLSSQSSPWGGAFIDSTISTSDAASQVLELLTTLNTKTLTIAFETFSKTVADCGLLIPTAMRTWGDILQIIRDTKTTLEVFNKDIFELPLAEFARDLTPGKSGGIGGWITKITNRTYRHARKQASRIWIGPKPSPKELSIAIKKAQHVLEAWPQIKKDVTVPETAFKLLDNEDGYQKVVLQLEELAKLTAHTNLLDMSFPTLCDLLISLSEDTTTLFKIPELIRLNAKLQESSLGGLLAEMRSKKLTVDGTLETLEYVWLISIIESVSLSNSLIGAFDGTAHSRTVTEFQRADREHIKSASIRVRRAVSERITQVRDSCPRESEVIERQARLKRNHLPVRTLFEAAPNVLGALKPCWIMSPLVVAQLLPTQRLFDVVIFDEASQVSPADAVGALMRAEQAVVAGDPRQLPPTSFFATSSGGGEDDESAESEIYETDVTKDMESILDAMSAILPPPIGTRTLGWHYRSKDERLIAFSNAQSELYSFSMTTFPGVSSESCISHVLVPFHSNRLDPLESGADEVRRVVALVAEHAARHPGESLGVITMGIKHANRIEEALRRAGRENPVLEAFISGSASPKARNEMFFVKNLERVQGDERDSIILTIGYGKTADGRMQYRFGPINMQGGHRRLNVAITRARKKITLVCRATLSLITRGY</sequence>
<keyword evidence="2" id="KW-0547">Nucleotide-binding</keyword>
<evidence type="ECO:0000256" key="2">
    <source>
        <dbReference type="ARBA" id="ARBA00022741"/>
    </source>
</evidence>
<dbReference type="OrthoDB" id="9757917at2"/>
<dbReference type="GO" id="GO:0043139">
    <property type="term" value="F:5'-3' DNA helicase activity"/>
    <property type="evidence" value="ECO:0007669"/>
    <property type="project" value="TreeGrafter"/>
</dbReference>
<protein>
    <recommendedName>
        <fullName evidence="10">DNA2/NAM7 helicase-like C-terminal domain-containing protein</fullName>
    </recommendedName>
</protein>
<dbReference type="InterPro" id="IPR027417">
    <property type="entry name" value="P-loop_NTPase"/>
</dbReference>
<dbReference type="PANTHER" id="PTHR43788:SF8">
    <property type="entry name" value="DNA-BINDING PROTEIN SMUBP-2"/>
    <property type="match status" value="1"/>
</dbReference>
<dbReference type="PATRIC" id="fig|1280514.3.peg.2444"/>
<dbReference type="GO" id="GO:0016787">
    <property type="term" value="F:hydrolase activity"/>
    <property type="evidence" value="ECO:0007669"/>
    <property type="project" value="UniProtKB-KW"/>
</dbReference>
<dbReference type="PANTHER" id="PTHR43788">
    <property type="entry name" value="DNA2/NAM7 HELICASE FAMILY MEMBER"/>
    <property type="match status" value="1"/>
</dbReference>
<comment type="caution">
    <text evidence="8">The sequence shown here is derived from an EMBL/GenBank/DDBJ whole genome shotgun (WGS) entry which is preliminary data.</text>
</comment>
<dbReference type="InterPro" id="IPR041679">
    <property type="entry name" value="DNA2/NAM7-like_C"/>
</dbReference>
<name>A0A0D8HJM6_9ACTN</name>
<dbReference type="Proteomes" id="UP000032360">
    <property type="component" value="Unassembled WGS sequence"/>
</dbReference>
<comment type="similarity">
    <text evidence="1">Belongs to the DNA2/NAM7 helicase family.</text>
</comment>
<evidence type="ECO:0000259" key="6">
    <source>
        <dbReference type="Pfam" id="PF13086"/>
    </source>
</evidence>
<evidence type="ECO:0008006" key="10">
    <source>
        <dbReference type="Google" id="ProtNLM"/>
    </source>
</evidence>
<gene>
    <name evidence="8" type="ORF">AXFE_18590</name>
</gene>
<organism evidence="8 9">
    <name type="scientific">Acidithrix ferrooxidans</name>
    <dbReference type="NCBI Taxonomy" id="1280514"/>
    <lineage>
        <taxon>Bacteria</taxon>
        <taxon>Bacillati</taxon>
        <taxon>Actinomycetota</taxon>
        <taxon>Acidimicrobiia</taxon>
        <taxon>Acidimicrobiales</taxon>
        <taxon>Acidimicrobiaceae</taxon>
        <taxon>Acidithrix</taxon>
    </lineage>
</organism>
<dbReference type="SUPFAM" id="SSF52540">
    <property type="entry name" value="P-loop containing nucleoside triphosphate hydrolases"/>
    <property type="match status" value="1"/>
</dbReference>
<dbReference type="RefSeq" id="WP_052605522.1">
    <property type="nucleotide sequence ID" value="NZ_JXYS01000058.1"/>
</dbReference>
<dbReference type="GO" id="GO:0005524">
    <property type="term" value="F:ATP binding"/>
    <property type="evidence" value="ECO:0007669"/>
    <property type="project" value="UniProtKB-KW"/>
</dbReference>
<dbReference type="Gene3D" id="3.40.50.300">
    <property type="entry name" value="P-loop containing nucleotide triphosphate hydrolases"/>
    <property type="match status" value="2"/>
</dbReference>
<dbReference type="STRING" id="1280514.AXFE_18590"/>
<evidence type="ECO:0000259" key="7">
    <source>
        <dbReference type="Pfam" id="PF13087"/>
    </source>
</evidence>
<dbReference type="Pfam" id="PF13087">
    <property type="entry name" value="AAA_12"/>
    <property type="match status" value="1"/>
</dbReference>
<evidence type="ECO:0000313" key="8">
    <source>
        <dbReference type="EMBL" id="KJF17276.1"/>
    </source>
</evidence>
<feature type="domain" description="DNA2/NAM7 helicase helicase" evidence="6">
    <location>
        <begin position="481"/>
        <end position="527"/>
    </location>
</feature>
<dbReference type="InterPro" id="IPR041677">
    <property type="entry name" value="DNA2/NAM7_AAA_11"/>
</dbReference>
<evidence type="ECO:0000256" key="1">
    <source>
        <dbReference type="ARBA" id="ARBA00007913"/>
    </source>
</evidence>
<dbReference type="AlphaFoldDB" id="A0A0D8HJM6"/>
<accession>A0A0D8HJM6</accession>
<dbReference type="EMBL" id="JXYS01000058">
    <property type="protein sequence ID" value="KJF17276.1"/>
    <property type="molecule type" value="Genomic_DNA"/>
</dbReference>
<feature type="domain" description="DNA2/NAM7 helicase-like C-terminal" evidence="7">
    <location>
        <begin position="633"/>
        <end position="761"/>
    </location>
</feature>
<reference evidence="8 9" key="1">
    <citation type="submission" date="2015-01" db="EMBL/GenBank/DDBJ databases">
        <title>Draft genome of the acidophilic iron oxidizer Acidithrix ferrooxidans strain Py-F3.</title>
        <authorList>
            <person name="Poehlein A."/>
            <person name="Eisen S."/>
            <person name="Schloemann M."/>
            <person name="Johnson B.D."/>
            <person name="Daniel R."/>
            <person name="Muehling M."/>
        </authorList>
    </citation>
    <scope>NUCLEOTIDE SEQUENCE [LARGE SCALE GENOMIC DNA]</scope>
    <source>
        <strain evidence="8 9">Py-F3</strain>
    </source>
</reference>
<keyword evidence="5" id="KW-0067">ATP-binding</keyword>